<reference evidence="1" key="1">
    <citation type="submission" date="2018-05" db="EMBL/GenBank/DDBJ databases">
        <authorList>
            <person name="Lanie J.A."/>
            <person name="Ng W.-L."/>
            <person name="Kazmierczak K.M."/>
            <person name="Andrzejewski T.M."/>
            <person name="Davidsen T.M."/>
            <person name="Wayne K.J."/>
            <person name="Tettelin H."/>
            <person name="Glass J.I."/>
            <person name="Rusch D."/>
            <person name="Podicherti R."/>
            <person name="Tsui H.-C.T."/>
            <person name="Winkler M.E."/>
        </authorList>
    </citation>
    <scope>NUCLEOTIDE SEQUENCE</scope>
</reference>
<protein>
    <recommendedName>
        <fullName evidence="2">MIP18 family-like domain-containing protein</fullName>
    </recommendedName>
</protein>
<dbReference type="AlphaFoldDB" id="A0A381YTW2"/>
<dbReference type="EMBL" id="UINC01019049">
    <property type="protein sequence ID" value="SVA80468.1"/>
    <property type="molecule type" value="Genomic_DNA"/>
</dbReference>
<organism evidence="1">
    <name type="scientific">marine metagenome</name>
    <dbReference type="NCBI Taxonomy" id="408172"/>
    <lineage>
        <taxon>unclassified sequences</taxon>
        <taxon>metagenomes</taxon>
        <taxon>ecological metagenomes</taxon>
    </lineage>
</organism>
<dbReference type="SUPFAM" id="SSF117916">
    <property type="entry name" value="Fe-S cluster assembly (FSCA) domain-like"/>
    <property type="match status" value="1"/>
</dbReference>
<proteinExistence type="predicted"/>
<gene>
    <name evidence="1" type="ORF">METZ01_LOCUS133322</name>
</gene>
<name>A0A381YTW2_9ZZZZ</name>
<accession>A0A381YTW2</accession>
<dbReference type="InterPro" id="IPR034904">
    <property type="entry name" value="FSCA_dom_sf"/>
</dbReference>
<evidence type="ECO:0000313" key="1">
    <source>
        <dbReference type="EMBL" id="SVA80468.1"/>
    </source>
</evidence>
<sequence length="88" mass="9807">MRLARVLRDRNEPHGQPITDESILKGVEVDDAGIVELWVKPPHPHCPCCLDDLIILRNEITSQKGVLGCHVEVVGIPHAERWTAAVNE</sequence>
<evidence type="ECO:0008006" key="2">
    <source>
        <dbReference type="Google" id="ProtNLM"/>
    </source>
</evidence>